<organism evidence="2 3">
    <name type="scientific">SAR86 cluster bacterium BACL1 MAG-120820-bin45</name>
    <dbReference type="NCBI Taxonomy" id="1655612"/>
    <lineage>
        <taxon>Bacteria</taxon>
        <taxon>Pseudomonadati</taxon>
        <taxon>Pseudomonadota</taxon>
        <taxon>Gammaproteobacteria</taxon>
        <taxon>SAR86 cluster</taxon>
    </lineage>
</organism>
<gene>
    <name evidence="2" type="ORF">ABS10_01900</name>
</gene>
<keyword evidence="1" id="KW-0472">Membrane</keyword>
<keyword evidence="1" id="KW-1133">Transmembrane helix</keyword>
<dbReference type="STRING" id="1655612.ABS10_01900"/>
<protein>
    <submittedName>
        <fullName evidence="2">Uncharacterized protein</fullName>
    </submittedName>
</protein>
<feature type="transmembrane region" description="Helical" evidence="1">
    <location>
        <begin position="116"/>
        <end position="134"/>
    </location>
</feature>
<feature type="transmembrane region" description="Helical" evidence="1">
    <location>
        <begin position="43"/>
        <end position="64"/>
    </location>
</feature>
<sequence>MGKEKLVERLSWYYPLERFHTFVTVPFLIGFLIYYYGFEKTVLINSGLILCSAILYQGQLYWGIKLRKITGKEIDNDYYLKKFEKWTRTNPILLSSIVLTLPVHLILNEFKTDSFLFWGLFAHFFYVLEYVNYYQKQLMYDNINDFKYLLINRKLKKSSLLKDMQKRAF</sequence>
<name>A0A0R2U7K1_9GAMM</name>
<evidence type="ECO:0000313" key="2">
    <source>
        <dbReference type="EMBL" id="KRO95494.1"/>
    </source>
</evidence>
<dbReference type="EMBL" id="LICS01000029">
    <property type="protein sequence ID" value="KRO95494.1"/>
    <property type="molecule type" value="Genomic_DNA"/>
</dbReference>
<reference evidence="2 3" key="1">
    <citation type="submission" date="2015-10" db="EMBL/GenBank/DDBJ databases">
        <title>Metagenome-Assembled Genomes uncover a global brackish microbiome.</title>
        <authorList>
            <person name="Hugerth L.W."/>
            <person name="Larsson J."/>
            <person name="Alneberg J."/>
            <person name="Lindh M.V."/>
            <person name="Legrand C."/>
            <person name="Pinhassi J."/>
            <person name="Andersson A.F."/>
        </authorList>
    </citation>
    <scope>NUCLEOTIDE SEQUENCE [LARGE SCALE GENOMIC DNA]</scope>
    <source>
        <strain evidence="2">BACL1 MAG-120820-bin45</strain>
    </source>
</reference>
<dbReference type="Proteomes" id="UP000051027">
    <property type="component" value="Unassembled WGS sequence"/>
</dbReference>
<proteinExistence type="predicted"/>
<evidence type="ECO:0000256" key="1">
    <source>
        <dbReference type="SAM" id="Phobius"/>
    </source>
</evidence>
<comment type="caution">
    <text evidence="2">The sequence shown here is derived from an EMBL/GenBank/DDBJ whole genome shotgun (WGS) entry which is preliminary data.</text>
</comment>
<feature type="transmembrane region" description="Helical" evidence="1">
    <location>
        <begin position="91"/>
        <end position="110"/>
    </location>
</feature>
<evidence type="ECO:0000313" key="3">
    <source>
        <dbReference type="Proteomes" id="UP000051027"/>
    </source>
</evidence>
<accession>A0A0R2U7K1</accession>
<feature type="transmembrane region" description="Helical" evidence="1">
    <location>
        <begin position="21"/>
        <end position="37"/>
    </location>
</feature>
<dbReference type="AlphaFoldDB" id="A0A0R2U7K1"/>
<keyword evidence="1" id="KW-0812">Transmembrane</keyword>